<dbReference type="Proteomes" id="UP001054945">
    <property type="component" value="Unassembled WGS sequence"/>
</dbReference>
<dbReference type="GO" id="GO:0005975">
    <property type="term" value="P:carbohydrate metabolic process"/>
    <property type="evidence" value="ECO:0007669"/>
    <property type="project" value="InterPro"/>
</dbReference>
<keyword evidence="2" id="KW-0460">Magnesium</keyword>
<dbReference type="PANTHER" id="PTHR22573:SF2">
    <property type="entry name" value="PHOSPHOGLUCOMUTASE"/>
    <property type="match status" value="1"/>
</dbReference>
<organism evidence="4 5">
    <name type="scientific">Caerostris extrusa</name>
    <name type="common">Bark spider</name>
    <name type="synonym">Caerostris bankana</name>
    <dbReference type="NCBI Taxonomy" id="172846"/>
    <lineage>
        <taxon>Eukaryota</taxon>
        <taxon>Metazoa</taxon>
        <taxon>Ecdysozoa</taxon>
        <taxon>Arthropoda</taxon>
        <taxon>Chelicerata</taxon>
        <taxon>Arachnida</taxon>
        <taxon>Araneae</taxon>
        <taxon>Araneomorphae</taxon>
        <taxon>Entelegynae</taxon>
        <taxon>Araneoidea</taxon>
        <taxon>Araneidae</taxon>
        <taxon>Caerostris</taxon>
    </lineage>
</organism>
<protein>
    <submittedName>
        <fullName evidence="4">Phosphoglucomutase, cytoplasmic</fullName>
    </submittedName>
</protein>
<dbReference type="GO" id="GO:0046872">
    <property type="term" value="F:metal ion binding"/>
    <property type="evidence" value="ECO:0007669"/>
    <property type="project" value="UniProtKB-KW"/>
</dbReference>
<comment type="caution">
    <text evidence="4">The sequence shown here is derived from an EMBL/GenBank/DDBJ whole genome shotgun (WGS) entry which is preliminary data.</text>
</comment>
<dbReference type="InterPro" id="IPR045244">
    <property type="entry name" value="PGM"/>
</dbReference>
<accession>A0AAV4N9W9</accession>
<dbReference type="EMBL" id="BPLR01003134">
    <property type="protein sequence ID" value="GIX81497.1"/>
    <property type="molecule type" value="Genomic_DNA"/>
</dbReference>
<keyword evidence="3" id="KW-0413">Isomerase</keyword>
<evidence type="ECO:0000256" key="3">
    <source>
        <dbReference type="ARBA" id="ARBA00023235"/>
    </source>
</evidence>
<evidence type="ECO:0000256" key="2">
    <source>
        <dbReference type="ARBA" id="ARBA00022842"/>
    </source>
</evidence>
<gene>
    <name evidence="4" type="primary">PGM1</name>
    <name evidence="4" type="ORF">CEXT_319011</name>
</gene>
<evidence type="ECO:0000313" key="4">
    <source>
        <dbReference type="EMBL" id="GIX81497.1"/>
    </source>
</evidence>
<dbReference type="GO" id="GO:0004614">
    <property type="term" value="F:phosphoglucomutase activity"/>
    <property type="evidence" value="ECO:0007669"/>
    <property type="project" value="InterPro"/>
</dbReference>
<keyword evidence="1" id="KW-0479">Metal-binding</keyword>
<dbReference type="Gene3D" id="3.30.310.50">
    <property type="entry name" value="Alpha-D-phosphohexomutase, C-terminal domain"/>
    <property type="match status" value="1"/>
</dbReference>
<dbReference type="Pfam" id="PF24947">
    <property type="entry name" value="PGM1_C_vert_fung"/>
    <property type="match status" value="1"/>
</dbReference>
<dbReference type="PANTHER" id="PTHR22573">
    <property type="entry name" value="PHOSPHOHEXOMUTASE FAMILY MEMBER"/>
    <property type="match status" value="1"/>
</dbReference>
<evidence type="ECO:0000313" key="5">
    <source>
        <dbReference type="Proteomes" id="UP001054945"/>
    </source>
</evidence>
<dbReference type="AlphaFoldDB" id="A0AAV4N9W9"/>
<feature type="non-terminal residue" evidence="4">
    <location>
        <position position="1"/>
    </location>
</feature>
<proteinExistence type="predicted"/>
<dbReference type="InterPro" id="IPR036900">
    <property type="entry name" value="A-D-PHexomutase_C_sf"/>
</dbReference>
<dbReference type="GO" id="GO:0005829">
    <property type="term" value="C:cytosol"/>
    <property type="evidence" value="ECO:0007669"/>
    <property type="project" value="TreeGrafter"/>
</dbReference>
<reference evidence="4 5" key="1">
    <citation type="submission" date="2021-06" db="EMBL/GenBank/DDBJ databases">
        <title>Caerostris extrusa draft genome.</title>
        <authorList>
            <person name="Kono N."/>
            <person name="Arakawa K."/>
        </authorList>
    </citation>
    <scope>NUCLEOTIDE SEQUENCE [LARGE SCALE GENOMIC DNA]</scope>
</reference>
<keyword evidence="5" id="KW-1185">Reference proteome</keyword>
<dbReference type="SUPFAM" id="SSF55957">
    <property type="entry name" value="Phosphoglucomutase, C-terminal domain"/>
    <property type="match status" value="1"/>
</dbReference>
<name>A0AAV4N9W9_CAEEX</name>
<evidence type="ECO:0000256" key="1">
    <source>
        <dbReference type="ARBA" id="ARBA00022723"/>
    </source>
</evidence>
<sequence>IRFLFEDGSRIVLRLSGTGSSGATVRLYIDSYEKDPQKIKQPAEEILKPLINIALDITKIKEFTGRGAPTVIT</sequence>